<evidence type="ECO:0000313" key="2">
    <source>
        <dbReference type="Proteomes" id="UP000066624"/>
    </source>
</evidence>
<dbReference type="RefSeq" id="WP_156200824.1">
    <property type="nucleotide sequence ID" value="NZ_CP012154.1"/>
</dbReference>
<dbReference type="PROSITE" id="PS51257">
    <property type="entry name" value="PROKAR_LIPOPROTEIN"/>
    <property type="match status" value="1"/>
</dbReference>
<dbReference type="OrthoDB" id="6198901at2"/>
<name>A0A0K0XTZ4_9GAMM</name>
<gene>
    <name evidence="1" type="ORF">WM2015_772</name>
</gene>
<protein>
    <submittedName>
        <fullName evidence="1">Uncharacterized protein</fullName>
    </submittedName>
</protein>
<dbReference type="KEGG" id="wma:WM2015_772"/>
<proteinExistence type="predicted"/>
<evidence type="ECO:0000313" key="1">
    <source>
        <dbReference type="EMBL" id="AKS41153.1"/>
    </source>
</evidence>
<dbReference type="AlphaFoldDB" id="A0A0K0XTZ4"/>
<dbReference type="Proteomes" id="UP000066624">
    <property type="component" value="Chromosome"/>
</dbReference>
<sequence length="91" mass="9573">MKRRSDRSIGMKLLNAMMALLLLGSACFMLIVGLHVIAISALLVSVAGLATPVILSGEGIVDMISGFFEAILEGLLAIVEGITEFFSGLFS</sequence>
<organism evidence="1 2">
    <name type="scientific">Wenzhouxiangella marina</name>
    <dbReference type="NCBI Taxonomy" id="1579979"/>
    <lineage>
        <taxon>Bacteria</taxon>
        <taxon>Pseudomonadati</taxon>
        <taxon>Pseudomonadota</taxon>
        <taxon>Gammaproteobacteria</taxon>
        <taxon>Chromatiales</taxon>
        <taxon>Wenzhouxiangellaceae</taxon>
        <taxon>Wenzhouxiangella</taxon>
    </lineage>
</organism>
<reference evidence="1 2" key="1">
    <citation type="submission" date="2015-07" db="EMBL/GenBank/DDBJ databases">
        <authorList>
            <person name="Noorani M."/>
        </authorList>
    </citation>
    <scope>NUCLEOTIDE SEQUENCE [LARGE SCALE GENOMIC DNA]</scope>
    <source>
        <strain evidence="1 2">KCTC 42284</strain>
    </source>
</reference>
<accession>A0A0K0XTZ4</accession>
<dbReference type="STRING" id="1579979.WM2015_772"/>
<keyword evidence="2" id="KW-1185">Reference proteome</keyword>
<dbReference type="EMBL" id="CP012154">
    <property type="protein sequence ID" value="AKS41153.1"/>
    <property type="molecule type" value="Genomic_DNA"/>
</dbReference>